<evidence type="ECO:0000313" key="2">
    <source>
        <dbReference type="RefSeq" id="XP_015880989.3"/>
    </source>
</evidence>
<dbReference type="PANTHER" id="PTHR32010">
    <property type="entry name" value="PHOTOSYSTEM II STABILITY/ASSEMBLY FACTOR HCF136, CHLOROPLASTIC"/>
    <property type="match status" value="1"/>
</dbReference>
<reference evidence="2" key="1">
    <citation type="submission" date="2025-08" db="UniProtKB">
        <authorList>
            <consortium name="RefSeq"/>
        </authorList>
    </citation>
    <scope>IDENTIFICATION</scope>
    <source>
        <tissue evidence="2">Seedling</tissue>
    </source>
</reference>
<dbReference type="Proteomes" id="UP001652623">
    <property type="component" value="Chromosome 4"/>
</dbReference>
<dbReference type="RefSeq" id="XP_015880989.3">
    <property type="nucleotide sequence ID" value="XM_016025503.4"/>
</dbReference>
<gene>
    <name evidence="2" type="primary">LOC107416954</name>
</gene>
<dbReference type="Pfam" id="PF05623">
    <property type="entry name" value="DUF789"/>
    <property type="match status" value="1"/>
</dbReference>
<protein>
    <submittedName>
        <fullName evidence="2">Uncharacterized protein LOC107416954 isoform X1</fullName>
    </submittedName>
</protein>
<name>A0A6P3ZLB9_ZIZJJ</name>
<organism evidence="1 2">
    <name type="scientific">Ziziphus jujuba</name>
    <name type="common">Chinese jujube</name>
    <name type="synonym">Ziziphus sativa</name>
    <dbReference type="NCBI Taxonomy" id="326968"/>
    <lineage>
        <taxon>Eukaryota</taxon>
        <taxon>Viridiplantae</taxon>
        <taxon>Streptophyta</taxon>
        <taxon>Embryophyta</taxon>
        <taxon>Tracheophyta</taxon>
        <taxon>Spermatophyta</taxon>
        <taxon>Magnoliopsida</taxon>
        <taxon>eudicotyledons</taxon>
        <taxon>Gunneridae</taxon>
        <taxon>Pentapetalae</taxon>
        <taxon>rosids</taxon>
        <taxon>fabids</taxon>
        <taxon>Rosales</taxon>
        <taxon>Rhamnaceae</taxon>
        <taxon>Paliureae</taxon>
        <taxon>Ziziphus</taxon>
    </lineage>
</organism>
<evidence type="ECO:0000313" key="1">
    <source>
        <dbReference type="Proteomes" id="UP001652623"/>
    </source>
</evidence>
<dbReference type="AlphaFoldDB" id="A0A6P3ZLB9"/>
<dbReference type="KEGG" id="zju:107416954"/>
<accession>A0A6P3ZLB9</accession>
<dbReference type="InParanoid" id="A0A6P3ZLB9"/>
<keyword evidence="1" id="KW-1185">Reference proteome</keyword>
<sequence length="1014" mass="114255">MGKYACDSSGYLDHFTSDDFDITEVYMEQTERTTLPSVKCGEVSKSEKHFHGETSSPVGCPTVSLNIQASLLPDPSTTEKCVENFCKRKKTKNTKKKQKKKRESAKMLYDEIVSEAGRSVCTTDDLMTSYHSSKADVKNPALHCEAGKCRKNGFSYPGITSPSVLNVTSDQNCEKLPKASHVGFPGCNRTCVPANFKSCNGGCGTENIYKNLNTSKRGPNEVSTNSISEKLQGSEFSRHADCSKVGDCRYKNTKTSRCCYIVYNVHDNFASHSCAIKEIVRCSHNVKGSRHFVWQKKNASSAELRGKSYSYHSFYGHGYLPGPLVCSSVSTAAAHGTNRMRQVEPFMYGRRWSRVLKEQPQSAAQQVLNWDLKRHFSSTCHLCDWESRSGKSKADLTNSFTHEKYDRKRDTGAKFFELYDKDAISQKHLSHIPLKLPHYKSRYTARNFYGSQHIEGLPNGSQLYNLRKIPSREHVCHRSSCVSLQSKPCSEFEFHRNIEFRQNFTSGAAIWKWIPVVKGQRKLTERTGSAGMCNEFKDNFLVLHDRINDSPLEGNKIPISSCTAVCDPESTSSISSQKTSLVENANQNLYHADAARGHEDECQFNKAPARRLKDAHQISIGSQAAWEALNTAYKELASTDIRLSTECSLAQVETLLHSAAPIISYSTGHKRCDICSCNSFLCEYHIPNLPLRAVWNWYEKPGKYGLAIKVENSTNLNAIQTDSISFHFVPYLSAVQLFGYPELSKRCVRKKEVIDGDIYDGGEGIGPDNSCSRMLPRHTSEAMVELNHCEAGDKNFAMNFELVKEPFIASNIVAVNGSEVLDSCLLASPTDSKLIFEFFESELPQHRKPFYDKILELIDVKTSNCGEYQICYGDPSKLDCMNLQELHPASWFSVAWYPIYRIPEGKFHASFLTYHSLGHLVQRHILGDSQEKDIFCIVSPVLGLESYNTQGECWFDPKISSDIFNGSAILKERLETLKANALLFARGLVWKDNVMEYNKQPDYEFFISRKANVD</sequence>
<dbReference type="InterPro" id="IPR008507">
    <property type="entry name" value="DUF789"/>
</dbReference>
<proteinExistence type="predicted"/>
<dbReference type="PANTHER" id="PTHR32010:SF23">
    <property type="entry name" value="IG-LIKE DOMAIN-CONTAINING PROTEIN"/>
    <property type="match status" value="1"/>
</dbReference>
<dbReference type="GeneID" id="107416954"/>